<keyword evidence="3" id="KW-0132">Cell division</keyword>
<feature type="compositionally biased region" description="Low complexity" evidence="6">
    <location>
        <begin position="267"/>
        <end position="281"/>
    </location>
</feature>
<dbReference type="STRING" id="763665.A0A2G5BIE0"/>
<comment type="similarity">
    <text evidence="2">Belongs to the CLASP family.</text>
</comment>
<dbReference type="GO" id="GO:0051301">
    <property type="term" value="P:cell division"/>
    <property type="evidence" value="ECO:0007669"/>
    <property type="project" value="UniProtKB-KW"/>
</dbReference>
<name>A0A2G5BIE0_COERN</name>
<reference evidence="8 9" key="1">
    <citation type="journal article" date="2015" name="Genome Biol. Evol.">
        <title>Phylogenomic analyses indicate that early fungi evolved digesting cell walls of algal ancestors of land plants.</title>
        <authorList>
            <person name="Chang Y."/>
            <person name="Wang S."/>
            <person name="Sekimoto S."/>
            <person name="Aerts A.L."/>
            <person name="Choi C."/>
            <person name="Clum A."/>
            <person name="LaButti K.M."/>
            <person name="Lindquist E.A."/>
            <person name="Yee Ngan C."/>
            <person name="Ohm R.A."/>
            <person name="Salamov A.A."/>
            <person name="Grigoriev I.V."/>
            <person name="Spatafora J.W."/>
            <person name="Berbee M.L."/>
        </authorList>
    </citation>
    <scope>NUCLEOTIDE SEQUENCE [LARGE SCALE GENOMIC DNA]</scope>
    <source>
        <strain evidence="8 9">NRRL 1564</strain>
    </source>
</reference>
<dbReference type="GO" id="GO:0005819">
    <property type="term" value="C:spindle"/>
    <property type="evidence" value="ECO:0007669"/>
    <property type="project" value="UniProtKB-SubCell"/>
</dbReference>
<dbReference type="InterPro" id="IPR011989">
    <property type="entry name" value="ARM-like"/>
</dbReference>
<comment type="subcellular location">
    <subcellularLocation>
        <location evidence="1">Cytoplasm</location>
        <location evidence="1">Cytoskeleton</location>
        <location evidence="1">Spindle</location>
    </subcellularLocation>
</comment>
<proteinExistence type="inferred from homology"/>
<keyword evidence="5" id="KW-0131">Cell cycle</keyword>
<evidence type="ECO:0000256" key="1">
    <source>
        <dbReference type="ARBA" id="ARBA00004186"/>
    </source>
</evidence>
<feature type="domain" description="CLASP N-terminal" evidence="7">
    <location>
        <begin position="3"/>
        <end position="154"/>
    </location>
</feature>
<dbReference type="Proteomes" id="UP000242474">
    <property type="component" value="Unassembled WGS sequence"/>
</dbReference>
<evidence type="ECO:0000256" key="2">
    <source>
        <dbReference type="ARBA" id="ARBA00009549"/>
    </source>
</evidence>
<dbReference type="SUPFAM" id="SSF48371">
    <property type="entry name" value="ARM repeat"/>
    <property type="match status" value="1"/>
</dbReference>
<feature type="region of interest" description="Disordered" evidence="6">
    <location>
        <begin position="416"/>
        <end position="437"/>
    </location>
</feature>
<evidence type="ECO:0000256" key="6">
    <source>
        <dbReference type="SAM" id="MobiDB-lite"/>
    </source>
</evidence>
<evidence type="ECO:0000256" key="5">
    <source>
        <dbReference type="ARBA" id="ARBA00022776"/>
    </source>
</evidence>
<feature type="region of interest" description="Disordered" evidence="6">
    <location>
        <begin position="249"/>
        <end position="282"/>
    </location>
</feature>
<protein>
    <recommendedName>
        <fullName evidence="7">CLASP N-terminal domain-containing protein</fullName>
    </recommendedName>
</protein>
<feature type="compositionally biased region" description="Polar residues" evidence="6">
    <location>
        <begin position="342"/>
        <end position="353"/>
    </location>
</feature>
<dbReference type="InterPro" id="IPR016024">
    <property type="entry name" value="ARM-type_fold"/>
</dbReference>
<evidence type="ECO:0000259" key="7">
    <source>
        <dbReference type="Pfam" id="PF12348"/>
    </source>
</evidence>
<sequence>MDLCDDISARLGPHADAVADAVIEALLKQCAQTKKIGAQRAALSLATALQGFHLRARRVELLRQRMSEKSAGLRLAVVLACIKILQKHGVYLDSGDRRGAEVLSCFADIIVCGLKDALPSVREPARDLFWALYEVSETQASNALAELPSGMRTSLGRARPVRDSRHQSPATSRASGARSSFSSAQGSSTLSLMGMAASPSPQRSPLDDPSGLPVANENDLLVEETRTTQLFYGLHGSQLPNPIGSLAEADESEKAAVPDASARTDADASSTPSTPTIQTPSHCPNLRVAELSTPARTRVSLGLIDFTMVEMGESLLDIANADSPEKSAVVQESCAAPAKLTTAGSPKQSQSSLLARPDQSVIQGPPPTPDRTPQISPSPSTAMRNTTAASLSTGVLATPRTQGARYWHGPLESAGELATPRQPVAASPMANGTPQRQSQAELYLQRLATNDAVDERLFRNLARFAKEESGAVWIDEEYGGGAYLVRLLEACLNWLRTPAEGRDAVFMRDSCFDVLRVLVRRKSQHFSLASARLLLLEVLRSRLFESTILSGSAEDVFYDMATHLDIGLCFALAEDFFRRAPLPPIKEPGAARPGYSAPLKAQVPTPAELDPLGVIPMENALAGVLEFVAEVVVRLPSPDSIGTEDLGRIMPHLMASLAHPRSQVRRAALAPIAAVHEKLSTSDAEFEHLLLRSSFEELAASLNPLAKYIAQLQRPELRRLIWSFCQSRRDA</sequence>
<gene>
    <name evidence="8" type="ORF">COEREDRAFT_79748</name>
</gene>
<keyword evidence="4" id="KW-0493">Microtubule</keyword>
<organism evidence="8 9">
    <name type="scientific">Coemansia reversa (strain ATCC 12441 / NRRL 1564)</name>
    <dbReference type="NCBI Taxonomy" id="763665"/>
    <lineage>
        <taxon>Eukaryota</taxon>
        <taxon>Fungi</taxon>
        <taxon>Fungi incertae sedis</taxon>
        <taxon>Zoopagomycota</taxon>
        <taxon>Kickxellomycotina</taxon>
        <taxon>Kickxellomycetes</taxon>
        <taxon>Kickxellales</taxon>
        <taxon>Kickxellaceae</taxon>
        <taxon>Coemansia</taxon>
    </lineage>
</organism>
<keyword evidence="9" id="KW-1185">Reference proteome</keyword>
<accession>A0A2G5BIE0</accession>
<evidence type="ECO:0000313" key="9">
    <source>
        <dbReference type="Proteomes" id="UP000242474"/>
    </source>
</evidence>
<feature type="region of interest" description="Disordered" evidence="6">
    <location>
        <begin position="338"/>
        <end position="395"/>
    </location>
</feature>
<feature type="region of interest" description="Disordered" evidence="6">
    <location>
        <begin position="144"/>
        <end position="215"/>
    </location>
</feature>
<dbReference type="AlphaFoldDB" id="A0A2G5BIE0"/>
<evidence type="ECO:0000256" key="4">
    <source>
        <dbReference type="ARBA" id="ARBA00022701"/>
    </source>
</evidence>
<feature type="compositionally biased region" description="Low complexity" evidence="6">
    <location>
        <begin position="168"/>
        <end position="192"/>
    </location>
</feature>
<dbReference type="Gene3D" id="1.25.10.10">
    <property type="entry name" value="Leucine-rich Repeat Variant"/>
    <property type="match status" value="1"/>
</dbReference>
<evidence type="ECO:0000256" key="3">
    <source>
        <dbReference type="ARBA" id="ARBA00022618"/>
    </source>
</evidence>
<dbReference type="EMBL" id="KZ303489">
    <property type="protein sequence ID" value="PIA18763.1"/>
    <property type="molecule type" value="Genomic_DNA"/>
</dbReference>
<keyword evidence="5" id="KW-0498">Mitosis</keyword>
<dbReference type="OrthoDB" id="46159at2759"/>
<evidence type="ECO:0000313" key="8">
    <source>
        <dbReference type="EMBL" id="PIA18763.1"/>
    </source>
</evidence>
<feature type="compositionally biased region" description="Polar residues" evidence="6">
    <location>
        <begin position="371"/>
        <end position="395"/>
    </location>
</feature>
<feature type="compositionally biased region" description="Basic and acidic residues" evidence="6">
    <location>
        <begin position="252"/>
        <end position="266"/>
    </location>
</feature>
<dbReference type="InterPro" id="IPR024395">
    <property type="entry name" value="CLASP_N_dom"/>
</dbReference>
<dbReference type="GO" id="GO:0005874">
    <property type="term" value="C:microtubule"/>
    <property type="evidence" value="ECO:0007669"/>
    <property type="project" value="UniProtKB-KW"/>
</dbReference>
<dbReference type="Pfam" id="PF12348">
    <property type="entry name" value="CLASP_N"/>
    <property type="match status" value="1"/>
</dbReference>